<reference evidence="2" key="1">
    <citation type="journal article" date="2015" name="ISME J.">
        <title>Draft Genome Sequence of Streptomyces incarnatus NRRL8089, which Produces the Nucleoside Antibiotic Sinefungin.</title>
        <authorList>
            <person name="Oshima K."/>
            <person name="Hattori M."/>
            <person name="Shimizu H."/>
            <person name="Fukuda K."/>
            <person name="Nemoto M."/>
            <person name="Inagaki K."/>
            <person name="Tamura T."/>
        </authorList>
    </citation>
    <scope>NUCLEOTIDE SEQUENCE</scope>
    <source>
        <strain evidence="2">FACHB-1375</strain>
    </source>
</reference>
<dbReference type="RefSeq" id="WP_190475346.1">
    <property type="nucleotide sequence ID" value="NZ_JACJPW010000179.1"/>
</dbReference>
<proteinExistence type="predicted"/>
<keyword evidence="3" id="KW-1185">Reference proteome</keyword>
<accession>A0A926VM34</accession>
<dbReference type="AlphaFoldDB" id="A0A926VM34"/>
<feature type="region of interest" description="Disordered" evidence="1">
    <location>
        <begin position="70"/>
        <end position="102"/>
    </location>
</feature>
<reference evidence="2" key="2">
    <citation type="submission" date="2020-08" db="EMBL/GenBank/DDBJ databases">
        <authorList>
            <person name="Chen M."/>
            <person name="Teng W."/>
            <person name="Zhao L."/>
            <person name="Hu C."/>
            <person name="Zhou Y."/>
            <person name="Han B."/>
            <person name="Song L."/>
            <person name="Shu W."/>
        </authorList>
    </citation>
    <scope>NUCLEOTIDE SEQUENCE</scope>
    <source>
        <strain evidence="2">FACHB-1375</strain>
    </source>
</reference>
<organism evidence="2 3">
    <name type="scientific">Aerosakkonema funiforme FACHB-1375</name>
    <dbReference type="NCBI Taxonomy" id="2949571"/>
    <lineage>
        <taxon>Bacteria</taxon>
        <taxon>Bacillati</taxon>
        <taxon>Cyanobacteriota</taxon>
        <taxon>Cyanophyceae</taxon>
        <taxon>Oscillatoriophycideae</taxon>
        <taxon>Aerosakkonematales</taxon>
        <taxon>Aerosakkonemataceae</taxon>
        <taxon>Aerosakkonema</taxon>
    </lineage>
</organism>
<comment type="caution">
    <text evidence="2">The sequence shown here is derived from an EMBL/GenBank/DDBJ whole genome shotgun (WGS) entry which is preliminary data.</text>
</comment>
<evidence type="ECO:0000313" key="2">
    <source>
        <dbReference type="EMBL" id="MBD2186229.1"/>
    </source>
</evidence>
<gene>
    <name evidence="2" type="ORF">H6G03_35110</name>
</gene>
<evidence type="ECO:0000313" key="3">
    <source>
        <dbReference type="Proteomes" id="UP000641646"/>
    </source>
</evidence>
<protein>
    <submittedName>
        <fullName evidence="2">Uncharacterized protein</fullName>
    </submittedName>
</protein>
<evidence type="ECO:0000256" key="1">
    <source>
        <dbReference type="SAM" id="MobiDB-lite"/>
    </source>
</evidence>
<sequence length="130" mass="14358">MNSDNPIELLQTGFRVSLGAAASLIESVTDSQKREEIISKVSKSEFGQLTDEWAKKGELTEQEARNFVESLLNQGKNQTPTETGAQSTDPSEIPISPDPPEVQQELQELTAQIAAMRAELERLRNQDSQS</sequence>
<dbReference type="Proteomes" id="UP000641646">
    <property type="component" value="Unassembled WGS sequence"/>
</dbReference>
<feature type="compositionally biased region" description="Polar residues" evidence="1">
    <location>
        <begin position="71"/>
        <end position="88"/>
    </location>
</feature>
<dbReference type="EMBL" id="JACJPW010000179">
    <property type="protein sequence ID" value="MBD2186229.1"/>
    <property type="molecule type" value="Genomic_DNA"/>
</dbReference>
<name>A0A926VM34_9CYAN</name>